<comment type="caution">
    <text evidence="10">The sequence shown here is derived from an EMBL/GenBank/DDBJ whole genome shotgun (WGS) entry which is preliminary data.</text>
</comment>
<dbReference type="InterPro" id="IPR012674">
    <property type="entry name" value="Calycin"/>
</dbReference>
<proteinExistence type="predicted"/>
<feature type="non-terminal residue" evidence="10">
    <location>
        <position position="1"/>
    </location>
</feature>
<dbReference type="OrthoDB" id="58529at2759"/>
<evidence type="ECO:0000256" key="4">
    <source>
        <dbReference type="ARBA" id="ARBA00023125"/>
    </source>
</evidence>
<dbReference type="Proteomes" id="UP000544127">
    <property type="component" value="Unassembled WGS sequence"/>
</dbReference>
<evidence type="ECO:0000313" key="11">
    <source>
        <dbReference type="Proteomes" id="UP000544127"/>
    </source>
</evidence>
<keyword evidence="3" id="KW-0862">Zinc</keyword>
<dbReference type="InterPro" id="IPR045165">
    <property type="entry name" value="Nitrobindin"/>
</dbReference>
<evidence type="ECO:0000313" key="10">
    <source>
        <dbReference type="EMBL" id="NWU97570.1"/>
    </source>
</evidence>
<evidence type="ECO:0000256" key="5">
    <source>
        <dbReference type="ARBA" id="ARBA00036993"/>
    </source>
</evidence>
<feature type="non-terminal residue" evidence="10">
    <location>
        <position position="551"/>
    </location>
</feature>
<feature type="domain" description="THAP-type" evidence="9">
    <location>
        <begin position="1"/>
        <end position="62"/>
    </location>
</feature>
<reference evidence="10 11" key="1">
    <citation type="submission" date="2019-09" db="EMBL/GenBank/DDBJ databases">
        <title>Bird 10,000 Genomes (B10K) Project - Family phase.</title>
        <authorList>
            <person name="Zhang G."/>
        </authorList>
    </citation>
    <scope>NUCLEOTIDE SEQUENCE [LARGE SCALE GENOMIC DNA]</scope>
    <source>
        <strain evidence="10">B10K-DU-012-37</strain>
    </source>
</reference>
<dbReference type="Pfam" id="PF08768">
    <property type="entry name" value="THAP4_heme-bd"/>
    <property type="match status" value="1"/>
</dbReference>
<evidence type="ECO:0000259" key="9">
    <source>
        <dbReference type="PROSITE" id="PS50950"/>
    </source>
</evidence>
<feature type="coiled-coil region" evidence="7">
    <location>
        <begin position="347"/>
        <end position="374"/>
    </location>
</feature>
<dbReference type="PANTHER" id="PTHR15854">
    <property type="entry name" value="THAP4 PROTEIN"/>
    <property type="match status" value="1"/>
</dbReference>
<evidence type="ECO:0000256" key="7">
    <source>
        <dbReference type="SAM" id="Coils"/>
    </source>
</evidence>
<sequence length="551" mass="61971">IFRFPLKDSKRLIQWLKAVQRDNWTPTKYSFLCSEHFTKDSFSKRLEDQHRLLKPTAVPTIFQLVKNKHDNLDYVRSRRKIASQVPLQDGEDPREGGCEVVQRNSSPDQNFMVMQETKMEEATLKAEIGSMSEEEEKLHNQLDGPRRRTLGDNLVAKPGTQKKPESSSVEACTKATWIGSWGADRSGVSVDDFTPPASGACKFIGSLHSYSFSSKHARERPSFPKEQLERKRPKRDLEPSCSSHLMGRDKAVVEGSPTSSLTATPQKPSQGLSASPADLTPQPAAEAVVGQKGDTDANPMSINEVIMSASGACKLIDSLHSYCFSSRQSKNQVCCLREQVEKKNGELKLLRQRISRSDSQVRKLKEKLHELKRISFPYLNSLLSQNCETPQLNPVMEPLSWMLGTWLSDPPGDGTFPTMKPFQYLEEVHISHVGQPMLNFSFNAFHPDTRKPMHRECGFIRLKPDTNKVAFISAQNTGLVEVEEGEVNGQELSIASHSIARISFAKKPHVEQITRKFRLNSDGKLEQTVSMATTTQPMTQHLHITYKKVTP</sequence>
<dbReference type="CDD" id="cd07828">
    <property type="entry name" value="lipocalin_heme-bd-THAP4-like"/>
    <property type="match status" value="1"/>
</dbReference>
<organism evidence="10 11">
    <name type="scientific">Upupa epops</name>
    <name type="common">Eurasian hoopoe</name>
    <dbReference type="NCBI Taxonomy" id="57439"/>
    <lineage>
        <taxon>Eukaryota</taxon>
        <taxon>Metazoa</taxon>
        <taxon>Chordata</taxon>
        <taxon>Craniata</taxon>
        <taxon>Vertebrata</taxon>
        <taxon>Euteleostomi</taxon>
        <taxon>Archelosauria</taxon>
        <taxon>Archosauria</taxon>
        <taxon>Dinosauria</taxon>
        <taxon>Saurischia</taxon>
        <taxon>Theropoda</taxon>
        <taxon>Coelurosauria</taxon>
        <taxon>Aves</taxon>
        <taxon>Neognathae</taxon>
        <taxon>Neoaves</taxon>
        <taxon>Telluraves</taxon>
        <taxon>Coraciimorphae</taxon>
        <taxon>Bucerotiformes</taxon>
        <taxon>Upupidae</taxon>
        <taxon>Upupa</taxon>
    </lineage>
</organism>
<feature type="compositionally biased region" description="Basic and acidic residues" evidence="8">
    <location>
        <begin position="219"/>
        <end position="238"/>
    </location>
</feature>
<evidence type="ECO:0000256" key="6">
    <source>
        <dbReference type="PROSITE-ProRule" id="PRU00309"/>
    </source>
</evidence>
<dbReference type="SUPFAM" id="SSF57716">
    <property type="entry name" value="Glucocorticoid receptor-like (DNA-binding domain)"/>
    <property type="match status" value="1"/>
</dbReference>
<dbReference type="GO" id="GO:0003677">
    <property type="term" value="F:DNA binding"/>
    <property type="evidence" value="ECO:0007669"/>
    <property type="project" value="UniProtKB-UniRule"/>
</dbReference>
<protein>
    <submittedName>
        <fullName evidence="10">THAP4 protein</fullName>
    </submittedName>
</protein>
<dbReference type="SMART" id="SM00692">
    <property type="entry name" value="DM3"/>
    <property type="match status" value="1"/>
</dbReference>
<dbReference type="AlphaFoldDB" id="A0A7K6B5I2"/>
<keyword evidence="2 6" id="KW-0863">Zinc-finger</keyword>
<dbReference type="InterPro" id="IPR014878">
    <property type="entry name" value="THAP4-like_heme-bd"/>
</dbReference>
<evidence type="ECO:0000256" key="8">
    <source>
        <dbReference type="SAM" id="MobiDB-lite"/>
    </source>
</evidence>
<dbReference type="PANTHER" id="PTHR15854:SF4">
    <property type="entry name" value="PEROXYNITRITE ISOMERASE THAP4"/>
    <property type="match status" value="1"/>
</dbReference>
<comment type="catalytic activity">
    <reaction evidence="5">
        <text>peroxynitrite = nitrate</text>
        <dbReference type="Rhea" id="RHEA:63116"/>
        <dbReference type="ChEBI" id="CHEBI:17632"/>
        <dbReference type="ChEBI" id="CHEBI:25941"/>
    </reaction>
    <physiologicalReaction direction="left-to-right" evidence="5">
        <dbReference type="Rhea" id="RHEA:63117"/>
    </physiologicalReaction>
</comment>
<keyword evidence="7" id="KW-0175">Coiled coil</keyword>
<dbReference type="InterPro" id="IPR006612">
    <property type="entry name" value="THAP_Znf"/>
</dbReference>
<accession>A0A7K6B5I2</accession>
<keyword evidence="1" id="KW-0479">Metal-binding</keyword>
<dbReference type="PROSITE" id="PS50950">
    <property type="entry name" value="ZF_THAP"/>
    <property type="match status" value="1"/>
</dbReference>
<gene>
    <name evidence="10" type="primary">Thap4</name>
    <name evidence="10" type="ORF">UPUEPO_R00020</name>
</gene>
<dbReference type="SUPFAM" id="SSF50814">
    <property type="entry name" value="Lipocalins"/>
    <property type="match status" value="1"/>
</dbReference>
<dbReference type="GO" id="GO:0008270">
    <property type="term" value="F:zinc ion binding"/>
    <property type="evidence" value="ECO:0007669"/>
    <property type="project" value="UniProtKB-KW"/>
</dbReference>
<keyword evidence="11" id="KW-1185">Reference proteome</keyword>
<dbReference type="EMBL" id="VZRI01009526">
    <property type="protein sequence ID" value="NWU97570.1"/>
    <property type="molecule type" value="Genomic_DNA"/>
</dbReference>
<keyword evidence="4 6" id="KW-0238">DNA-binding</keyword>
<feature type="compositionally biased region" description="Basic and acidic residues" evidence="8">
    <location>
        <begin position="136"/>
        <end position="150"/>
    </location>
</feature>
<feature type="region of interest" description="Disordered" evidence="8">
    <location>
        <begin position="132"/>
        <end position="169"/>
    </location>
</feature>
<feature type="compositionally biased region" description="Polar residues" evidence="8">
    <location>
        <begin position="256"/>
        <end position="273"/>
    </location>
</feature>
<evidence type="ECO:0000256" key="3">
    <source>
        <dbReference type="ARBA" id="ARBA00022833"/>
    </source>
</evidence>
<evidence type="ECO:0000256" key="2">
    <source>
        <dbReference type="ARBA" id="ARBA00022771"/>
    </source>
</evidence>
<dbReference type="Gene3D" id="2.40.128.20">
    <property type="match status" value="1"/>
</dbReference>
<feature type="region of interest" description="Disordered" evidence="8">
    <location>
        <begin position="214"/>
        <end position="296"/>
    </location>
</feature>
<dbReference type="SMART" id="SM00980">
    <property type="entry name" value="THAP"/>
    <property type="match status" value="1"/>
</dbReference>
<dbReference type="Pfam" id="PF05485">
    <property type="entry name" value="THAP"/>
    <property type="match status" value="1"/>
</dbReference>
<evidence type="ECO:0000256" key="1">
    <source>
        <dbReference type="ARBA" id="ARBA00022723"/>
    </source>
</evidence>
<name>A0A7K6B5I2_UPUEP</name>